<dbReference type="EMBL" id="SJPJ01000002">
    <property type="protein sequence ID" value="TWT76307.1"/>
    <property type="molecule type" value="Genomic_DNA"/>
</dbReference>
<evidence type="ECO:0000256" key="1">
    <source>
        <dbReference type="ARBA" id="ARBA00008779"/>
    </source>
</evidence>
<evidence type="ECO:0000256" key="2">
    <source>
        <dbReference type="ARBA" id="ARBA00022723"/>
    </source>
</evidence>
<evidence type="ECO:0000313" key="6">
    <source>
        <dbReference type="EMBL" id="TWT76307.1"/>
    </source>
</evidence>
<dbReference type="InterPro" id="IPR000917">
    <property type="entry name" value="Sulfatase_N"/>
</dbReference>
<dbReference type="InterPro" id="IPR017850">
    <property type="entry name" value="Alkaline_phosphatase_core_sf"/>
</dbReference>
<keyword evidence="7" id="KW-1185">Reference proteome</keyword>
<gene>
    <name evidence="6" type="primary">atsA_164</name>
    <name evidence="6" type="ORF">CA13_68000</name>
</gene>
<dbReference type="PROSITE" id="PS00523">
    <property type="entry name" value="SULFATASE_1"/>
    <property type="match status" value="1"/>
</dbReference>
<comment type="caution">
    <text evidence="6">The sequence shown here is derived from an EMBL/GenBank/DDBJ whole genome shotgun (WGS) entry which is preliminary data.</text>
</comment>
<dbReference type="RefSeq" id="WP_146404099.1">
    <property type="nucleotide sequence ID" value="NZ_SJPJ01000002.1"/>
</dbReference>
<dbReference type="Proteomes" id="UP000315010">
    <property type="component" value="Unassembled WGS sequence"/>
</dbReference>
<evidence type="ECO:0000256" key="4">
    <source>
        <dbReference type="ARBA" id="ARBA00022837"/>
    </source>
</evidence>
<keyword evidence="2" id="KW-0479">Metal-binding</keyword>
<dbReference type="GO" id="GO:0004065">
    <property type="term" value="F:arylsulfatase activity"/>
    <property type="evidence" value="ECO:0007669"/>
    <property type="project" value="UniProtKB-EC"/>
</dbReference>
<dbReference type="OrthoDB" id="9783154at2"/>
<dbReference type="PANTHER" id="PTHR42693">
    <property type="entry name" value="ARYLSULFATASE FAMILY MEMBER"/>
    <property type="match status" value="1"/>
</dbReference>
<proteinExistence type="inferred from homology"/>
<dbReference type="InterPro" id="IPR050738">
    <property type="entry name" value="Sulfatase"/>
</dbReference>
<dbReference type="Gene3D" id="2.60.120.260">
    <property type="entry name" value="Galactose-binding domain-like"/>
    <property type="match status" value="1"/>
</dbReference>
<name>A0A5C5YNA4_9BACT</name>
<evidence type="ECO:0000256" key="3">
    <source>
        <dbReference type="ARBA" id="ARBA00022801"/>
    </source>
</evidence>
<dbReference type="Gene3D" id="3.40.720.10">
    <property type="entry name" value="Alkaline Phosphatase, subunit A"/>
    <property type="match status" value="1"/>
</dbReference>
<dbReference type="AlphaFoldDB" id="A0A5C5YNA4"/>
<keyword evidence="3 6" id="KW-0378">Hydrolase</keyword>
<protein>
    <submittedName>
        <fullName evidence="6">Arylsulfatase</fullName>
        <ecNumber evidence="6">3.1.6.1</ecNumber>
    </submittedName>
</protein>
<organism evidence="6 7">
    <name type="scientific">Novipirellula herctigrandis</name>
    <dbReference type="NCBI Taxonomy" id="2527986"/>
    <lineage>
        <taxon>Bacteria</taxon>
        <taxon>Pseudomonadati</taxon>
        <taxon>Planctomycetota</taxon>
        <taxon>Planctomycetia</taxon>
        <taxon>Pirellulales</taxon>
        <taxon>Pirellulaceae</taxon>
        <taxon>Novipirellula</taxon>
    </lineage>
</organism>
<sequence>MRTDLKIVQWLFCALVAAFTVPVVAEVQARRPNVVVFLSDDQGWGDLSSSGNTDLETPNIDSLATAGASFDRFYVCPVCSPTRAEFLTGRHHAYSGVYSTSAGGERMDLDEVTIGDLFKAEGYRTGAFGKWHNGMQYPYHPNGRGFDEFYGFCSGHWGNYFDPMFERNGRIVRGRGFCIDDFTDNAIAFMEKSVDQKKPFFAYLPYNTPHSPMQVPERFWKRFSDRPLQFKNEQQPNKEIQSHKRSALAMCENLDWNVGRVLEKLDTLGIADDTIVVWFHDNGPNGTRWNGGMKGKKGSTDEGGVRSPLYVRWPHAIKPGTKIPEITSARDLLPTLCELADISFETEKSLDGVSLKPLLIGNSEGWPDRILINHWKDKISARSQQFRLDNQGKLFDMIADPGQRKDVSKEHLDVVASLVEKVTVHREAHMAGYFVDDRPFVIAHPDSILTQLPARDAVAHGGIERSNRYPNCSYFKNWKNTDDKITFVAEVATTGKYKVVLYYAAKQAGADCTLRFNDASLRFQIAEAHDVPERGAENDRHPRAESYVKDFRPVGIGEIDLRKGKGELTLRATAIPGAEAMEFRMLTLERVSLE</sequence>
<feature type="domain" description="Sulfatase N-terminal" evidence="5">
    <location>
        <begin position="32"/>
        <end position="342"/>
    </location>
</feature>
<dbReference type="CDD" id="cd16146">
    <property type="entry name" value="ARS_like"/>
    <property type="match status" value="1"/>
</dbReference>
<dbReference type="SUPFAM" id="SSF53649">
    <property type="entry name" value="Alkaline phosphatase-like"/>
    <property type="match status" value="1"/>
</dbReference>
<reference evidence="6 7" key="1">
    <citation type="submission" date="2019-02" db="EMBL/GenBank/DDBJ databases">
        <title>Deep-cultivation of Planctomycetes and their phenomic and genomic characterization uncovers novel biology.</title>
        <authorList>
            <person name="Wiegand S."/>
            <person name="Jogler M."/>
            <person name="Boedeker C."/>
            <person name="Pinto D."/>
            <person name="Vollmers J."/>
            <person name="Rivas-Marin E."/>
            <person name="Kohn T."/>
            <person name="Peeters S.H."/>
            <person name="Heuer A."/>
            <person name="Rast P."/>
            <person name="Oberbeckmann S."/>
            <person name="Bunk B."/>
            <person name="Jeske O."/>
            <person name="Meyerdierks A."/>
            <person name="Storesund J.E."/>
            <person name="Kallscheuer N."/>
            <person name="Luecker S."/>
            <person name="Lage O.M."/>
            <person name="Pohl T."/>
            <person name="Merkel B.J."/>
            <person name="Hornburger P."/>
            <person name="Mueller R.-W."/>
            <person name="Bruemmer F."/>
            <person name="Labrenz M."/>
            <person name="Spormann A.M."/>
            <person name="Op Den Camp H."/>
            <person name="Overmann J."/>
            <person name="Amann R."/>
            <person name="Jetten M.S.M."/>
            <person name="Mascher T."/>
            <person name="Medema M.H."/>
            <person name="Devos D.P."/>
            <person name="Kaster A.-K."/>
            <person name="Ovreas L."/>
            <person name="Rohde M."/>
            <person name="Galperin M.Y."/>
            <person name="Jogler C."/>
        </authorList>
    </citation>
    <scope>NUCLEOTIDE SEQUENCE [LARGE SCALE GENOMIC DNA]</scope>
    <source>
        <strain evidence="6 7">CA13</strain>
    </source>
</reference>
<dbReference type="GO" id="GO:0046872">
    <property type="term" value="F:metal ion binding"/>
    <property type="evidence" value="ECO:0007669"/>
    <property type="project" value="UniProtKB-KW"/>
</dbReference>
<comment type="similarity">
    <text evidence="1">Belongs to the sulfatase family.</text>
</comment>
<evidence type="ECO:0000313" key="7">
    <source>
        <dbReference type="Proteomes" id="UP000315010"/>
    </source>
</evidence>
<dbReference type="InterPro" id="IPR024607">
    <property type="entry name" value="Sulfatase_CS"/>
</dbReference>
<dbReference type="EC" id="3.1.6.1" evidence="6"/>
<keyword evidence="4" id="KW-0106">Calcium</keyword>
<dbReference type="Pfam" id="PF00884">
    <property type="entry name" value="Sulfatase"/>
    <property type="match status" value="1"/>
</dbReference>
<dbReference type="PANTHER" id="PTHR42693:SF53">
    <property type="entry name" value="ENDO-4-O-SULFATASE"/>
    <property type="match status" value="1"/>
</dbReference>
<evidence type="ECO:0000259" key="5">
    <source>
        <dbReference type="Pfam" id="PF00884"/>
    </source>
</evidence>
<accession>A0A5C5YNA4</accession>